<sequence length="143" mass="16348">MKRVFLDTNVLIDYLAHREPFFEEAAIIVSLAKHKKIRLYVASMSFAAASYILEKHYNNDFSIVKRVILKFMGWCRAVVIDERTIGEALASSFSDFEDGMQYVSAKRCKADVIVSRNTKDFVFSESPCVEPHQFLGDLLGELK</sequence>
<keyword evidence="3" id="KW-1185">Reference proteome</keyword>
<dbReference type="RefSeq" id="WP_027951432.1">
    <property type="nucleotide sequence ID" value="NZ_JADU01000001.1"/>
</dbReference>
<evidence type="ECO:0000313" key="2">
    <source>
        <dbReference type="EMBL" id="MFB9897967.1"/>
    </source>
</evidence>
<evidence type="ECO:0000259" key="1">
    <source>
        <dbReference type="Pfam" id="PF13470"/>
    </source>
</evidence>
<dbReference type="Gene3D" id="3.40.50.1010">
    <property type="entry name" value="5'-nuclease"/>
    <property type="match status" value="1"/>
</dbReference>
<evidence type="ECO:0000313" key="3">
    <source>
        <dbReference type="Proteomes" id="UP001589688"/>
    </source>
</evidence>
<protein>
    <submittedName>
        <fullName evidence="2">Type II toxin-antitoxin system VapC family toxin</fullName>
    </submittedName>
</protein>
<gene>
    <name evidence="2" type="ORF">ACFFK8_09185</name>
</gene>
<comment type="caution">
    <text evidence="2">The sequence shown here is derived from an EMBL/GenBank/DDBJ whole genome shotgun (WGS) entry which is preliminary data.</text>
</comment>
<reference evidence="2 3" key="1">
    <citation type="submission" date="2024-09" db="EMBL/GenBank/DDBJ databases">
        <authorList>
            <person name="Sun Q."/>
            <person name="Mori K."/>
        </authorList>
    </citation>
    <scope>NUCLEOTIDE SEQUENCE [LARGE SCALE GENOMIC DNA]</scope>
    <source>
        <strain evidence="2 3">ATCC 51272</strain>
    </source>
</reference>
<feature type="domain" description="PIN" evidence="1">
    <location>
        <begin position="3"/>
        <end position="119"/>
    </location>
</feature>
<name>A0ABV5ZKQ6_9BACT</name>
<dbReference type="Pfam" id="PF13470">
    <property type="entry name" value="PIN_3"/>
    <property type="match status" value="1"/>
</dbReference>
<dbReference type="EMBL" id="JBHLZF010000002">
    <property type="protein sequence ID" value="MFB9897967.1"/>
    <property type="molecule type" value="Genomic_DNA"/>
</dbReference>
<proteinExistence type="predicted"/>
<organism evidence="2 3">
    <name type="scientific">Hallella seregens ATCC 51272</name>
    <dbReference type="NCBI Taxonomy" id="1336250"/>
    <lineage>
        <taxon>Bacteria</taxon>
        <taxon>Pseudomonadati</taxon>
        <taxon>Bacteroidota</taxon>
        <taxon>Bacteroidia</taxon>
        <taxon>Bacteroidales</taxon>
        <taxon>Prevotellaceae</taxon>
        <taxon>Hallella</taxon>
    </lineage>
</organism>
<dbReference type="InterPro" id="IPR002716">
    <property type="entry name" value="PIN_dom"/>
</dbReference>
<accession>A0ABV5ZKQ6</accession>
<dbReference type="Proteomes" id="UP001589688">
    <property type="component" value="Unassembled WGS sequence"/>
</dbReference>
<dbReference type="InterPro" id="IPR029060">
    <property type="entry name" value="PIN-like_dom_sf"/>
</dbReference>
<dbReference type="SUPFAM" id="SSF88723">
    <property type="entry name" value="PIN domain-like"/>
    <property type="match status" value="1"/>
</dbReference>